<dbReference type="Proteomes" id="UP000259026">
    <property type="component" value="Segment"/>
</dbReference>
<dbReference type="EMBL" id="MH588545">
    <property type="protein sequence ID" value="AXQ68884.1"/>
    <property type="molecule type" value="Genomic_DNA"/>
</dbReference>
<reference evidence="2" key="1">
    <citation type="submission" date="2018-07" db="EMBL/GenBank/DDBJ databases">
        <authorList>
            <person name="Quirk P.G."/>
            <person name="Krulwich T.A."/>
        </authorList>
    </citation>
    <scope>NUCLEOTIDE SEQUENCE</scope>
</reference>
<accession>A0A385EAJ8</accession>
<keyword evidence="1" id="KW-0472">Membrane</keyword>
<evidence type="ECO:0000313" key="3">
    <source>
        <dbReference type="Proteomes" id="UP000259026"/>
    </source>
</evidence>
<keyword evidence="1" id="KW-1133">Transmembrane helix</keyword>
<name>A0A385EAJ8_9CAUD</name>
<proteinExistence type="predicted"/>
<reference evidence="2" key="2">
    <citation type="submission" date="2018-09" db="EMBL/GenBank/DDBJ databases">
        <title>Giant CbK-like Caulobacter bacteriophages have genetically divergent genomes.</title>
        <authorList>
            <person name="Wilson K."/>
            <person name="Ely B."/>
        </authorList>
    </citation>
    <scope>NUCLEOTIDE SEQUENCE [LARGE SCALE GENOMIC DNA]</scope>
</reference>
<evidence type="ECO:0000313" key="2">
    <source>
        <dbReference type="EMBL" id="AXQ68884.1"/>
    </source>
</evidence>
<keyword evidence="3" id="KW-1185">Reference proteome</keyword>
<keyword evidence="1" id="KW-0812">Transmembrane</keyword>
<protein>
    <submittedName>
        <fullName evidence="2">Uncharacterized protein</fullName>
    </submittedName>
</protein>
<gene>
    <name evidence="2" type="ORF">CcrPW_gp345</name>
</gene>
<organism evidence="2 3">
    <name type="scientific">Caulobacter phage CcrPW</name>
    <dbReference type="NCBI Taxonomy" id="2283271"/>
    <lineage>
        <taxon>Viruses</taxon>
        <taxon>Duplodnaviria</taxon>
        <taxon>Heunggongvirae</taxon>
        <taxon>Uroviricota</taxon>
        <taxon>Caudoviricetes</taxon>
        <taxon>Jeanschmidtviridae</taxon>
        <taxon>Colossusvirus</taxon>
        <taxon>Colossusvirus PW</taxon>
    </lineage>
</organism>
<feature type="transmembrane region" description="Helical" evidence="1">
    <location>
        <begin position="38"/>
        <end position="60"/>
    </location>
</feature>
<evidence type="ECO:0000256" key="1">
    <source>
        <dbReference type="SAM" id="Phobius"/>
    </source>
</evidence>
<sequence>MLDVWINGMIALSVFNIGCAISQGWWSPNNTKLALMTPVWMVCAAGLIALLFIVTTFTVMPASLKAEIEKYPLDLG</sequence>
<feature type="transmembrane region" description="Helical" evidence="1">
    <location>
        <begin position="5"/>
        <end position="26"/>
    </location>
</feature>